<sequence>MTYHDTHFSLGVNLHCLTKCEDTTDNLTQTDLQIPRLNTYQEYYETVTIGHVRKAIKRNYKIPEVCQIQVLYSEGPIVDDTLPLSHLHFKQGDNLDIFYYATAKVDIIDEILADIDSLTGTCQRFSNCYDKDVRTDLLQIISDKESFLRSLTFIVFLPWNTPETEAGKLYFVSQGGLDKLMGLLKWTVDMGPLGRNLSVIVEFEKDLFLSLWGFADTLQEKLLLLNMECLQLALRVLTDNIEHNILVHHALGLTQMLVEIPGARQIMIDNPKSILKIAECLEDRIETNLNSNDRFPEATIICRLSHSCESHKILTQKGIFQILLEVLRESTQRNGHFFLKYLLLQFFMNVLINPRIPNFSKQDLSCIEHMMTSFLALHKWNQLYQYETKNGYNCSTIVPFIHALFVPKHCQIYTDPKLMSTYLLVTIMSLKNVLNQPNKQELFIQQELQDFLTIACWYLPQELTPQISDIMSFYKPDVPSLQNITITKLGIEKDGFHSVFNDFRS</sequence>
<accession>A0AAV7JL41</accession>
<evidence type="ECO:0000313" key="1">
    <source>
        <dbReference type="EMBL" id="KAI6649070.1"/>
    </source>
</evidence>
<name>A0AAV7JL41_9METZ</name>
<evidence type="ECO:0008006" key="3">
    <source>
        <dbReference type="Google" id="ProtNLM"/>
    </source>
</evidence>
<proteinExistence type="predicted"/>
<protein>
    <recommendedName>
        <fullName evidence="3">Ubiquitin-like domain-containing protein</fullName>
    </recommendedName>
</protein>
<gene>
    <name evidence="1" type="ORF">LOD99_6791</name>
</gene>
<dbReference type="Proteomes" id="UP001165289">
    <property type="component" value="Unassembled WGS sequence"/>
</dbReference>
<keyword evidence="2" id="KW-1185">Reference proteome</keyword>
<comment type="caution">
    <text evidence="1">The sequence shown here is derived from an EMBL/GenBank/DDBJ whole genome shotgun (WGS) entry which is preliminary data.</text>
</comment>
<evidence type="ECO:0000313" key="2">
    <source>
        <dbReference type="Proteomes" id="UP001165289"/>
    </source>
</evidence>
<organism evidence="1 2">
    <name type="scientific">Oopsacas minuta</name>
    <dbReference type="NCBI Taxonomy" id="111878"/>
    <lineage>
        <taxon>Eukaryota</taxon>
        <taxon>Metazoa</taxon>
        <taxon>Porifera</taxon>
        <taxon>Hexactinellida</taxon>
        <taxon>Hexasterophora</taxon>
        <taxon>Lyssacinosida</taxon>
        <taxon>Leucopsacidae</taxon>
        <taxon>Oopsacas</taxon>
    </lineage>
</organism>
<dbReference type="EMBL" id="JAKMXF010000322">
    <property type="protein sequence ID" value="KAI6649070.1"/>
    <property type="molecule type" value="Genomic_DNA"/>
</dbReference>
<dbReference type="AlphaFoldDB" id="A0AAV7JL41"/>
<reference evidence="1 2" key="1">
    <citation type="journal article" date="2023" name="BMC Biol.">
        <title>The compact genome of the sponge Oopsacas minuta (Hexactinellida) is lacking key metazoan core genes.</title>
        <authorList>
            <person name="Santini S."/>
            <person name="Schenkelaars Q."/>
            <person name="Jourda C."/>
            <person name="Duchesne M."/>
            <person name="Belahbib H."/>
            <person name="Rocher C."/>
            <person name="Selva M."/>
            <person name="Riesgo A."/>
            <person name="Vervoort M."/>
            <person name="Leys S.P."/>
            <person name="Kodjabachian L."/>
            <person name="Le Bivic A."/>
            <person name="Borchiellini C."/>
            <person name="Claverie J.M."/>
            <person name="Renard E."/>
        </authorList>
    </citation>
    <scope>NUCLEOTIDE SEQUENCE [LARGE SCALE GENOMIC DNA]</scope>
    <source>
        <strain evidence="1">SPO-2</strain>
    </source>
</reference>